<dbReference type="PANTHER" id="PTHR12091:SF2">
    <property type="entry name" value="PRO-MCH PRECURSOR"/>
    <property type="match status" value="1"/>
</dbReference>
<dbReference type="InterPro" id="IPR005456">
    <property type="entry name" value="Prepro-melanin_conc_hormone"/>
</dbReference>
<evidence type="ECO:0000256" key="1">
    <source>
        <dbReference type="SAM" id="SignalP"/>
    </source>
</evidence>
<gene>
    <name evidence="2" type="ORF">JOB18_048532</name>
</gene>
<dbReference type="Pfam" id="PF05824">
    <property type="entry name" value="Pro-MCH"/>
    <property type="match status" value="1"/>
</dbReference>
<name>A0AAV6R0L0_SOLSE</name>
<keyword evidence="3" id="KW-1185">Reference proteome</keyword>
<keyword evidence="1" id="KW-0732">Signal</keyword>
<sequence>MVSTYSVLFSLVLFSELSSHLVAEALPATKVEDAMEQESLTSLLGDEVLTERAMVPPVYRQSFMMDNRDEDGNPNVIVFSDMRQKGHRIRGRLNPSFAQSFPQLTDRKLSHNPPEYSLKMDRRDADLNMLRCMIGRVYRPCWASNENL</sequence>
<dbReference type="GO" id="GO:0045202">
    <property type="term" value="C:synapse"/>
    <property type="evidence" value="ECO:0007669"/>
    <property type="project" value="GOC"/>
</dbReference>
<dbReference type="GO" id="GO:0007268">
    <property type="term" value="P:chemical synaptic transmission"/>
    <property type="evidence" value="ECO:0007669"/>
    <property type="project" value="InterPro"/>
</dbReference>
<dbReference type="EMBL" id="JAGKHQ010000015">
    <property type="protein sequence ID" value="KAG7498088.1"/>
    <property type="molecule type" value="Genomic_DNA"/>
</dbReference>
<proteinExistence type="predicted"/>
<feature type="signal peptide" evidence="1">
    <location>
        <begin position="1"/>
        <end position="23"/>
    </location>
</feature>
<accession>A0AAV6R0L0</accession>
<dbReference type="AlphaFoldDB" id="A0AAV6R0L0"/>
<protein>
    <submittedName>
        <fullName evidence="2">Pro-MCH 2-like</fullName>
    </submittedName>
</protein>
<evidence type="ECO:0000313" key="2">
    <source>
        <dbReference type="EMBL" id="KAG7498088.1"/>
    </source>
</evidence>
<reference evidence="2 3" key="1">
    <citation type="journal article" date="2021" name="Sci. Rep.">
        <title>Chromosome anchoring in Senegalese sole (Solea senegalensis) reveals sex-associated markers and genome rearrangements in flatfish.</title>
        <authorList>
            <person name="Guerrero-Cozar I."/>
            <person name="Gomez-Garrido J."/>
            <person name="Berbel C."/>
            <person name="Martinez-Blanch J.F."/>
            <person name="Alioto T."/>
            <person name="Claros M.G."/>
            <person name="Gagnaire P.A."/>
            <person name="Manchado M."/>
        </authorList>
    </citation>
    <scope>NUCLEOTIDE SEQUENCE [LARGE SCALE GENOMIC DNA]</scope>
    <source>
        <strain evidence="2">Sse05_10M</strain>
    </source>
</reference>
<dbReference type="GO" id="GO:0030354">
    <property type="term" value="F:melanin-concentrating hormone activity"/>
    <property type="evidence" value="ECO:0007669"/>
    <property type="project" value="InterPro"/>
</dbReference>
<dbReference type="Proteomes" id="UP000693946">
    <property type="component" value="Linkage Group LG3"/>
</dbReference>
<dbReference type="PANTHER" id="PTHR12091">
    <property type="entry name" value="MELANIN-CONCENTRATING HORMONE"/>
    <property type="match status" value="1"/>
</dbReference>
<feature type="chain" id="PRO_5043540654" evidence="1">
    <location>
        <begin position="24"/>
        <end position="148"/>
    </location>
</feature>
<organism evidence="2 3">
    <name type="scientific">Solea senegalensis</name>
    <name type="common">Senegalese sole</name>
    <dbReference type="NCBI Taxonomy" id="28829"/>
    <lineage>
        <taxon>Eukaryota</taxon>
        <taxon>Metazoa</taxon>
        <taxon>Chordata</taxon>
        <taxon>Craniata</taxon>
        <taxon>Vertebrata</taxon>
        <taxon>Euteleostomi</taxon>
        <taxon>Actinopterygii</taxon>
        <taxon>Neopterygii</taxon>
        <taxon>Teleostei</taxon>
        <taxon>Neoteleostei</taxon>
        <taxon>Acanthomorphata</taxon>
        <taxon>Carangaria</taxon>
        <taxon>Pleuronectiformes</taxon>
        <taxon>Pleuronectoidei</taxon>
        <taxon>Soleidae</taxon>
        <taxon>Solea</taxon>
    </lineage>
</organism>
<evidence type="ECO:0000313" key="3">
    <source>
        <dbReference type="Proteomes" id="UP000693946"/>
    </source>
</evidence>
<dbReference type="GO" id="GO:0031777">
    <property type="term" value="F:type 1 melanin-concentrating hormone receptor binding"/>
    <property type="evidence" value="ECO:0007669"/>
    <property type="project" value="TreeGrafter"/>
</dbReference>
<comment type="caution">
    <text evidence="2">The sequence shown here is derived from an EMBL/GenBank/DDBJ whole genome shotgun (WGS) entry which is preliminary data.</text>
</comment>